<dbReference type="Proteomes" id="UP000242715">
    <property type="component" value="Unassembled WGS sequence"/>
</dbReference>
<sequence length="152" mass="17669">MESLTYVLESLVIKTIKALKRLLRYDIDMLLDQVDDFSAIVEDHRLASWSMRLHEELHNLAFIEEEAVTHRMKVLEDELKVLSKKKEELHLSNKDEIAILLAKRRNLARLEVKTKDLGEGLKKIIEDLVTTKKYKRALEDMQTMALDAAPDV</sequence>
<gene>
    <name evidence="2" type="ORF">TSUD_147880</name>
</gene>
<keyword evidence="3" id="KW-1185">Reference proteome</keyword>
<feature type="coiled-coil region" evidence="1">
    <location>
        <begin position="65"/>
        <end position="92"/>
    </location>
</feature>
<dbReference type="EMBL" id="DF973746">
    <property type="protein sequence ID" value="GAU39166.1"/>
    <property type="molecule type" value="Genomic_DNA"/>
</dbReference>
<keyword evidence="1" id="KW-0175">Coiled coil</keyword>
<dbReference type="AlphaFoldDB" id="A0A2Z6N5M9"/>
<evidence type="ECO:0000256" key="1">
    <source>
        <dbReference type="SAM" id="Coils"/>
    </source>
</evidence>
<evidence type="ECO:0000313" key="2">
    <source>
        <dbReference type="EMBL" id="GAU39166.1"/>
    </source>
</evidence>
<accession>A0A2Z6N5M9</accession>
<proteinExistence type="predicted"/>
<protein>
    <submittedName>
        <fullName evidence="2">Uncharacterized protein</fullName>
    </submittedName>
</protein>
<name>A0A2Z6N5M9_TRISU</name>
<evidence type="ECO:0000313" key="3">
    <source>
        <dbReference type="Proteomes" id="UP000242715"/>
    </source>
</evidence>
<organism evidence="2 3">
    <name type="scientific">Trifolium subterraneum</name>
    <name type="common">Subterranean clover</name>
    <dbReference type="NCBI Taxonomy" id="3900"/>
    <lineage>
        <taxon>Eukaryota</taxon>
        <taxon>Viridiplantae</taxon>
        <taxon>Streptophyta</taxon>
        <taxon>Embryophyta</taxon>
        <taxon>Tracheophyta</taxon>
        <taxon>Spermatophyta</taxon>
        <taxon>Magnoliopsida</taxon>
        <taxon>eudicotyledons</taxon>
        <taxon>Gunneridae</taxon>
        <taxon>Pentapetalae</taxon>
        <taxon>rosids</taxon>
        <taxon>fabids</taxon>
        <taxon>Fabales</taxon>
        <taxon>Fabaceae</taxon>
        <taxon>Papilionoideae</taxon>
        <taxon>50 kb inversion clade</taxon>
        <taxon>NPAAA clade</taxon>
        <taxon>Hologalegina</taxon>
        <taxon>IRL clade</taxon>
        <taxon>Trifolieae</taxon>
        <taxon>Trifolium</taxon>
    </lineage>
</organism>
<reference evidence="3" key="1">
    <citation type="journal article" date="2017" name="Front. Plant Sci.">
        <title>Climate Clever Clovers: New Paradigm to Reduce the Environmental Footprint of Ruminants by Breeding Low Methanogenic Forages Utilizing Haplotype Variation.</title>
        <authorList>
            <person name="Kaur P."/>
            <person name="Appels R."/>
            <person name="Bayer P.E."/>
            <person name="Keeble-Gagnere G."/>
            <person name="Wang J."/>
            <person name="Hirakawa H."/>
            <person name="Shirasawa K."/>
            <person name="Vercoe P."/>
            <person name="Stefanova K."/>
            <person name="Durmic Z."/>
            <person name="Nichols P."/>
            <person name="Revell C."/>
            <person name="Isobe S.N."/>
            <person name="Edwards D."/>
            <person name="Erskine W."/>
        </authorList>
    </citation>
    <scope>NUCLEOTIDE SEQUENCE [LARGE SCALE GENOMIC DNA]</scope>
    <source>
        <strain evidence="3">cv. Daliak</strain>
    </source>
</reference>